<dbReference type="Proteomes" id="UP000662747">
    <property type="component" value="Chromosome"/>
</dbReference>
<gene>
    <name evidence="1" type="ORF">JY651_00210</name>
</gene>
<name>A0ABX7NWZ8_9BACT</name>
<sequence length="355" mass="40048">MRREQPHAGLTRELAELLPRLDYFRRSPARLGGRGGHKEWQYFLVNAGPAHLLVNFSLQDDPWALDVRRAEVARLTVLIRSDTWSGGMERFPDSEVHVLPGRIDARFGANTLRFEQGRYLLALSLREHALSAELELVPTMRPLLFTNHPLAPGEHLSWVVVPRLEARGTVTLGGRTHPVDRAPAYHDHNWGHFRWGGDFSWEWAHALPADAAHPWSAVFARMTDRRRTRVRYQSLFLWRSGGAVRTFRDRDIRLLHQGHFLPTRRLTVPPEMALLAPGTACDLPASTELSVDAGGDTFHLRFAAEELAQVITPGECEPCTVSVLNELSGRVVSRGCIGGEPFEWEATGVHELIRD</sequence>
<accession>A0ABX7NWZ8</accession>
<proteinExistence type="predicted"/>
<evidence type="ECO:0008006" key="3">
    <source>
        <dbReference type="Google" id="ProtNLM"/>
    </source>
</evidence>
<organism evidence="1 2">
    <name type="scientific">Pyxidicoccus parkwayensis</name>
    <dbReference type="NCBI Taxonomy" id="2813578"/>
    <lineage>
        <taxon>Bacteria</taxon>
        <taxon>Pseudomonadati</taxon>
        <taxon>Myxococcota</taxon>
        <taxon>Myxococcia</taxon>
        <taxon>Myxococcales</taxon>
        <taxon>Cystobacterineae</taxon>
        <taxon>Myxococcaceae</taxon>
        <taxon>Pyxidicoccus</taxon>
    </lineage>
</organism>
<dbReference type="InterPro" id="IPR023374">
    <property type="entry name" value="AttH-like_dom_sf"/>
</dbReference>
<dbReference type="EMBL" id="CP071090">
    <property type="protein sequence ID" value="QSQ23447.1"/>
    <property type="molecule type" value="Genomic_DNA"/>
</dbReference>
<evidence type="ECO:0000313" key="2">
    <source>
        <dbReference type="Proteomes" id="UP000662747"/>
    </source>
</evidence>
<dbReference type="Gene3D" id="2.40.370.10">
    <property type="entry name" value="AttH-like domain"/>
    <property type="match status" value="1"/>
</dbReference>
<keyword evidence="2" id="KW-1185">Reference proteome</keyword>
<dbReference type="RefSeq" id="WP_206725020.1">
    <property type="nucleotide sequence ID" value="NZ_CP071090.1"/>
</dbReference>
<protein>
    <recommendedName>
        <fullName evidence="3">Hydroxyneurosporene synthase</fullName>
    </recommendedName>
</protein>
<dbReference type="SUPFAM" id="SSF159245">
    <property type="entry name" value="AttH-like"/>
    <property type="match status" value="1"/>
</dbReference>
<reference evidence="1 2" key="1">
    <citation type="submission" date="2021-02" db="EMBL/GenBank/DDBJ databases">
        <title>De Novo genome assembly of isolated myxobacteria.</title>
        <authorList>
            <person name="Stevens D.C."/>
        </authorList>
    </citation>
    <scope>NUCLEOTIDE SEQUENCE [LARGE SCALE GENOMIC DNA]</scope>
    <source>
        <strain evidence="2">SCPEA02</strain>
    </source>
</reference>
<evidence type="ECO:0000313" key="1">
    <source>
        <dbReference type="EMBL" id="QSQ23447.1"/>
    </source>
</evidence>